<comment type="subcellular location">
    <subcellularLocation>
        <location evidence="1">Mitochondrion inner membrane</location>
        <topology evidence="1">Single-pass membrane protein</topology>
    </subcellularLocation>
</comment>
<dbReference type="GO" id="GO:0015031">
    <property type="term" value="P:protein transport"/>
    <property type="evidence" value="ECO:0007669"/>
    <property type="project" value="UniProtKB-KW"/>
</dbReference>
<organism evidence="12 13">
    <name type="scientific">Tortispora caseinolytica NRRL Y-17796</name>
    <dbReference type="NCBI Taxonomy" id="767744"/>
    <lineage>
        <taxon>Eukaryota</taxon>
        <taxon>Fungi</taxon>
        <taxon>Dikarya</taxon>
        <taxon>Ascomycota</taxon>
        <taxon>Saccharomycotina</taxon>
        <taxon>Trigonopsidomycetes</taxon>
        <taxon>Trigonopsidales</taxon>
        <taxon>Trigonopsidaceae</taxon>
        <taxon>Tortispora</taxon>
    </lineage>
</organism>
<evidence type="ECO:0000256" key="1">
    <source>
        <dbReference type="ARBA" id="ARBA00004434"/>
    </source>
</evidence>
<dbReference type="Proteomes" id="UP000095023">
    <property type="component" value="Unassembled WGS sequence"/>
</dbReference>
<keyword evidence="8" id="KW-1133">Transmembrane helix</keyword>
<evidence type="ECO:0000256" key="6">
    <source>
        <dbReference type="ARBA" id="ARBA00022792"/>
    </source>
</evidence>
<evidence type="ECO:0000256" key="8">
    <source>
        <dbReference type="ARBA" id="ARBA00022989"/>
    </source>
</evidence>
<evidence type="ECO:0000256" key="5">
    <source>
        <dbReference type="ARBA" id="ARBA00022692"/>
    </source>
</evidence>
<dbReference type="Pfam" id="PF11711">
    <property type="entry name" value="Tim54"/>
    <property type="match status" value="1"/>
</dbReference>
<sequence length="337" mass="38199">NPALKALGLPRFRLPSRNWSIFWLVVGSITGGIIYDRREKKRIRNEWCERVSYLAKEPLSPLAMPRKVIVYMAPPPGDHIGVTEEHFRHYVKPILVAGALDFEVKKGMAQGEIRNMVANDIRNKRTGNVEGPDELLQPLNELLTRDNTGGVLCIGRGAYREYIDGVHEGWLGPTDNTSEAADEAVKKTAIENPTETAAETAAETTEVKEKNEPKKVPKAWIRPADYNEAEIDPRIKDMVPDPVAYVPQQHILGFRNTPLRTYWYFTRRHLADRVGEATAAAVIGSTRAWREEDSLKGIEEVANWPTKWKRTAEEKGSEWIQPLVTDARVTEHLKVYE</sequence>
<evidence type="ECO:0000313" key="13">
    <source>
        <dbReference type="Proteomes" id="UP000095023"/>
    </source>
</evidence>
<feature type="non-terminal residue" evidence="12">
    <location>
        <position position="337"/>
    </location>
</feature>
<evidence type="ECO:0000313" key="12">
    <source>
        <dbReference type="EMBL" id="ODV88916.1"/>
    </source>
</evidence>
<keyword evidence="5" id="KW-0812">Transmembrane</keyword>
<feature type="non-terminal residue" evidence="12">
    <location>
        <position position="1"/>
    </location>
</feature>
<evidence type="ECO:0000256" key="11">
    <source>
        <dbReference type="ARBA" id="ARBA00023136"/>
    </source>
</evidence>
<evidence type="ECO:0000256" key="9">
    <source>
        <dbReference type="ARBA" id="ARBA00023010"/>
    </source>
</evidence>
<evidence type="ECO:0000256" key="2">
    <source>
        <dbReference type="ARBA" id="ARBA00006355"/>
    </source>
</evidence>
<evidence type="ECO:0000256" key="4">
    <source>
        <dbReference type="ARBA" id="ARBA00022448"/>
    </source>
</evidence>
<keyword evidence="9" id="KW-0811">Translocation</keyword>
<keyword evidence="13" id="KW-1185">Reference proteome</keyword>
<keyword evidence="11" id="KW-0472">Membrane</keyword>
<protein>
    <recommendedName>
        <fullName evidence="3">Mitochondrial import inner membrane translocase subunit TIM54</fullName>
    </recommendedName>
</protein>
<keyword evidence="7" id="KW-0653">Protein transport</keyword>
<gene>
    <name evidence="12" type="ORF">CANCADRAFT_20078</name>
</gene>
<comment type="similarity">
    <text evidence="2">Belongs to the TIM54 family.</text>
</comment>
<accession>A0A1E4TAX6</accession>
<dbReference type="AlphaFoldDB" id="A0A1E4TAX6"/>
<keyword evidence="4" id="KW-0813">Transport</keyword>
<keyword evidence="6" id="KW-0999">Mitochondrion inner membrane</keyword>
<evidence type="ECO:0000256" key="10">
    <source>
        <dbReference type="ARBA" id="ARBA00023128"/>
    </source>
</evidence>
<keyword evidence="10" id="KW-0496">Mitochondrion</keyword>
<reference evidence="13" key="1">
    <citation type="submission" date="2016-02" db="EMBL/GenBank/DDBJ databases">
        <title>Comparative genomics of biotechnologically important yeasts.</title>
        <authorList>
            <consortium name="DOE Joint Genome Institute"/>
            <person name="Riley R."/>
            <person name="Haridas S."/>
            <person name="Wolfe K.H."/>
            <person name="Lopes M.R."/>
            <person name="Hittinger C.T."/>
            <person name="Goker M."/>
            <person name="Salamov A."/>
            <person name="Wisecaver J."/>
            <person name="Long T.M."/>
            <person name="Aerts A.L."/>
            <person name="Barry K."/>
            <person name="Choi C."/>
            <person name="Clum A."/>
            <person name="Coughlan A.Y."/>
            <person name="Deshpande S."/>
            <person name="Douglass A.P."/>
            <person name="Hanson S.J."/>
            <person name="Klenk H.-P."/>
            <person name="Labutti K."/>
            <person name="Lapidus A."/>
            <person name="Lindquist E."/>
            <person name="Lipzen A."/>
            <person name="Meier-Kolthoff J.P."/>
            <person name="Ohm R.A."/>
            <person name="Otillar R.P."/>
            <person name="Pangilinan J."/>
            <person name="Peng Y."/>
            <person name="Rokas A."/>
            <person name="Rosa C.A."/>
            <person name="Scheuner C."/>
            <person name="Sibirny A.A."/>
            <person name="Slot J.C."/>
            <person name="Stielow J.B."/>
            <person name="Sun H."/>
            <person name="Kurtzman C.P."/>
            <person name="Blackwell M."/>
            <person name="Jeffries T.W."/>
            <person name="Grigoriev I.V."/>
        </authorList>
    </citation>
    <scope>NUCLEOTIDE SEQUENCE [LARGE SCALE GENOMIC DNA]</scope>
    <source>
        <strain evidence="13">NRRL Y-17796</strain>
    </source>
</reference>
<dbReference type="InterPro" id="IPR021056">
    <property type="entry name" value="Mt_import_IM_translocase_Tim54"/>
</dbReference>
<dbReference type="EMBL" id="KV453843">
    <property type="protein sequence ID" value="ODV88916.1"/>
    <property type="molecule type" value="Genomic_DNA"/>
</dbReference>
<dbReference type="OrthoDB" id="5598305at2759"/>
<name>A0A1E4TAX6_9ASCO</name>
<dbReference type="GO" id="GO:0005743">
    <property type="term" value="C:mitochondrial inner membrane"/>
    <property type="evidence" value="ECO:0007669"/>
    <property type="project" value="UniProtKB-SubCell"/>
</dbReference>
<evidence type="ECO:0000256" key="3">
    <source>
        <dbReference type="ARBA" id="ARBA00020796"/>
    </source>
</evidence>
<evidence type="ECO:0000256" key="7">
    <source>
        <dbReference type="ARBA" id="ARBA00022927"/>
    </source>
</evidence>
<proteinExistence type="inferred from homology"/>